<evidence type="ECO:0008006" key="4">
    <source>
        <dbReference type="Google" id="ProtNLM"/>
    </source>
</evidence>
<feature type="transmembrane region" description="Helical" evidence="1">
    <location>
        <begin position="153"/>
        <end position="171"/>
    </location>
</feature>
<feature type="transmembrane region" description="Helical" evidence="1">
    <location>
        <begin position="375"/>
        <end position="399"/>
    </location>
</feature>
<feature type="transmembrane region" description="Helical" evidence="1">
    <location>
        <begin position="129"/>
        <end position="147"/>
    </location>
</feature>
<keyword evidence="3" id="KW-1185">Reference proteome</keyword>
<feature type="transmembrane region" description="Helical" evidence="1">
    <location>
        <begin position="333"/>
        <end position="355"/>
    </location>
</feature>
<gene>
    <name evidence="2" type="ORF">C1O25_09640</name>
</gene>
<feature type="transmembrane region" description="Helical" evidence="1">
    <location>
        <begin position="12"/>
        <end position="30"/>
    </location>
</feature>
<accession>A0ABX4WBG9</accession>
<feature type="transmembrane region" description="Helical" evidence="1">
    <location>
        <begin position="200"/>
        <end position="217"/>
    </location>
</feature>
<feature type="transmembrane region" description="Helical" evidence="1">
    <location>
        <begin position="229"/>
        <end position="248"/>
    </location>
</feature>
<evidence type="ECO:0000256" key="1">
    <source>
        <dbReference type="SAM" id="Phobius"/>
    </source>
</evidence>
<name>A0ABX4WBG9_VIBDI</name>
<dbReference type="RefSeq" id="WP_102968386.1">
    <property type="nucleotide sequence ID" value="NZ_POSM01000011.1"/>
</dbReference>
<dbReference type="Proteomes" id="UP000236547">
    <property type="component" value="Unassembled WGS sequence"/>
</dbReference>
<feature type="transmembrane region" description="Helical" evidence="1">
    <location>
        <begin position="178"/>
        <end position="194"/>
    </location>
</feature>
<reference evidence="2 3" key="1">
    <citation type="submission" date="2018-01" db="EMBL/GenBank/DDBJ databases">
        <title>Draft genome sequences of six Vibrio diazotrophicus strains isolated from deep-sea sediments of the Baltic Sea.</title>
        <authorList>
            <person name="Castillo D."/>
            <person name="Vandieken V."/>
            <person name="Chiang O."/>
            <person name="Middelboe M."/>
        </authorList>
    </citation>
    <scope>NUCLEOTIDE SEQUENCE [LARGE SCALE GENOMIC DNA]</scope>
    <source>
        <strain evidence="2 3">65.10M</strain>
    </source>
</reference>
<comment type="caution">
    <text evidence="2">The sequence shown here is derived from an EMBL/GenBank/DDBJ whole genome shotgun (WGS) entry which is preliminary data.</text>
</comment>
<evidence type="ECO:0000313" key="2">
    <source>
        <dbReference type="EMBL" id="PNI00923.1"/>
    </source>
</evidence>
<keyword evidence="1" id="KW-1133">Transmembrane helix</keyword>
<sequence length="665" mass="77323">MNKFKYGKDAFTILLLVTVTCSYIFSFFGADLSRIFGDLGDARLNNYFLEHGYQYIIDNHKSFWSAPFFYPAQYVMTYSDNHIGTLPFYALFRALGLDIETSYQFWQLLIFVLNSVTAYYVVRLLKFNCLSSLVAALFFSISAPVIIKSGHIQLIPRFMIPFIFYGLIKFVETLKLKYFYIFCIALVYQFYIGIYMGFFSIISIFIMSPFAIFYINRTHGLRFVFERHYIIRLSSAALLSFIALYVLFRPYIKFKESAGGRSWYEVSSMLPRLESWLYTNNGPIEYFNKIGLNLPMQHEHMMFVGLLPIISIIFGLVCLAKNNFLGSNEFKKYSIYVISSLLIVFLVFVSTLYFNGFSLYKYLFFKLPGFDAIRAVTRIVLILLFPLSILIAFFISSIYWNNKINYIIKVAIISLFLIGGFLEQYRSFIVTYDKSEAQSRYLPVSNDLSKFNGYDVFYYEYNKESGSFFMEELDAMFISLVLNTNTINGYSGNQPNGYWPMNNHRYDYWLNEGLLDFDEIKVLKYDSNRGISSIDTVYRSDKNIAFSSSGMPLQDYNFDIDLLDKYYGSIIEVTIENNSSVDWPSLYHGMYGIALSYGIKDIKEVIKYENRTYLPFDISAGQKVTVTFNLEGLKIGQNDVCFNMVQDGVRWFAEDNKFCTSVVLE</sequence>
<keyword evidence="1" id="KW-0472">Membrane</keyword>
<proteinExistence type="predicted"/>
<evidence type="ECO:0000313" key="3">
    <source>
        <dbReference type="Proteomes" id="UP000236547"/>
    </source>
</evidence>
<feature type="transmembrane region" description="Helical" evidence="1">
    <location>
        <begin position="406"/>
        <end position="422"/>
    </location>
</feature>
<protein>
    <recommendedName>
        <fullName evidence="4">Glycosyltransferase RgtA/B/C/D-like domain-containing protein</fullName>
    </recommendedName>
</protein>
<keyword evidence="1" id="KW-0812">Transmembrane</keyword>
<organism evidence="2 3">
    <name type="scientific">Vibrio diazotrophicus</name>
    <dbReference type="NCBI Taxonomy" id="685"/>
    <lineage>
        <taxon>Bacteria</taxon>
        <taxon>Pseudomonadati</taxon>
        <taxon>Pseudomonadota</taxon>
        <taxon>Gammaproteobacteria</taxon>
        <taxon>Vibrionales</taxon>
        <taxon>Vibrionaceae</taxon>
        <taxon>Vibrio</taxon>
    </lineage>
</organism>
<feature type="transmembrane region" description="Helical" evidence="1">
    <location>
        <begin position="105"/>
        <end position="122"/>
    </location>
</feature>
<dbReference type="EMBL" id="POSM01000011">
    <property type="protein sequence ID" value="PNI00923.1"/>
    <property type="molecule type" value="Genomic_DNA"/>
</dbReference>
<feature type="transmembrane region" description="Helical" evidence="1">
    <location>
        <begin position="301"/>
        <end position="321"/>
    </location>
</feature>